<organism evidence="1 2">
    <name type="scientific">Brevundimonas lenta</name>
    <dbReference type="NCBI Taxonomy" id="424796"/>
    <lineage>
        <taxon>Bacteria</taxon>
        <taxon>Pseudomonadati</taxon>
        <taxon>Pseudomonadota</taxon>
        <taxon>Alphaproteobacteria</taxon>
        <taxon>Caulobacterales</taxon>
        <taxon>Caulobacteraceae</taxon>
        <taxon>Brevundimonas</taxon>
    </lineage>
</organism>
<dbReference type="Proteomes" id="UP000529946">
    <property type="component" value="Unassembled WGS sequence"/>
</dbReference>
<accession>A0A7W6NN19</accession>
<evidence type="ECO:0000313" key="2">
    <source>
        <dbReference type="Proteomes" id="UP000529946"/>
    </source>
</evidence>
<gene>
    <name evidence="1" type="ORF">GGR12_000172</name>
</gene>
<protein>
    <submittedName>
        <fullName evidence="1">Uncharacterized protein</fullName>
    </submittedName>
</protein>
<keyword evidence="2" id="KW-1185">Reference proteome</keyword>
<name>A0A7W6NN19_9CAUL</name>
<dbReference type="AlphaFoldDB" id="A0A7W6NN19"/>
<reference evidence="1 2" key="1">
    <citation type="submission" date="2020-08" db="EMBL/GenBank/DDBJ databases">
        <title>Genomic Encyclopedia of Type Strains, Phase IV (KMG-IV): sequencing the most valuable type-strain genomes for metagenomic binning, comparative biology and taxonomic classification.</title>
        <authorList>
            <person name="Goeker M."/>
        </authorList>
    </citation>
    <scope>NUCLEOTIDE SEQUENCE [LARGE SCALE GENOMIC DNA]</scope>
    <source>
        <strain evidence="1 2">DSM 23960</strain>
    </source>
</reference>
<dbReference type="EMBL" id="JACIDM010000001">
    <property type="protein sequence ID" value="MBB4081333.1"/>
    <property type="molecule type" value="Genomic_DNA"/>
</dbReference>
<comment type="caution">
    <text evidence="1">The sequence shown here is derived from an EMBL/GenBank/DDBJ whole genome shotgun (WGS) entry which is preliminary data.</text>
</comment>
<evidence type="ECO:0000313" key="1">
    <source>
        <dbReference type="EMBL" id="MBB4081333.1"/>
    </source>
</evidence>
<proteinExistence type="predicted"/>
<dbReference type="RefSeq" id="WP_183201891.1">
    <property type="nucleotide sequence ID" value="NZ_BAAAER010000002.1"/>
</dbReference>
<sequence length="175" mass="19108">MELTHLPADLLSAAKAGDFPAGTLIFTPYAWYGEEPLQLGIRVGDEGDIFALTDWHGGRSKAGTIVTTRGDRPVFGFQHVARLYLNPSTSTVAINSSRAANGFVALSSEGLVLASIRPDPNFHTMSYPYLIDPRTWQPLAASAQVSPEVWFDDWQIRIELSGNETFVASIARQAD</sequence>